<dbReference type="PROSITE" id="PS51257">
    <property type="entry name" value="PROKAR_LIPOPROTEIN"/>
    <property type="match status" value="1"/>
</dbReference>
<dbReference type="EMBL" id="JPMD01000049">
    <property type="protein sequence ID" value="KEZ85014.1"/>
    <property type="molecule type" value="Genomic_DNA"/>
</dbReference>
<gene>
    <name evidence="1" type="ORF">IO99_17250</name>
</gene>
<accession>A0A084J7T0</accession>
<protein>
    <recommendedName>
        <fullName evidence="3">Lipoprotein</fullName>
    </recommendedName>
</protein>
<proteinExistence type="predicted"/>
<dbReference type="RefSeq" id="WP_035135401.1">
    <property type="nucleotide sequence ID" value="NZ_JPMD01000049.1"/>
</dbReference>
<organism evidence="1 2">
    <name type="scientific">Clostridium sulfidigenes</name>
    <dbReference type="NCBI Taxonomy" id="318464"/>
    <lineage>
        <taxon>Bacteria</taxon>
        <taxon>Bacillati</taxon>
        <taxon>Bacillota</taxon>
        <taxon>Clostridia</taxon>
        <taxon>Eubacteriales</taxon>
        <taxon>Clostridiaceae</taxon>
        <taxon>Clostridium</taxon>
    </lineage>
</organism>
<evidence type="ECO:0008006" key="3">
    <source>
        <dbReference type="Google" id="ProtNLM"/>
    </source>
</evidence>
<evidence type="ECO:0000313" key="2">
    <source>
        <dbReference type="Proteomes" id="UP000028542"/>
    </source>
</evidence>
<dbReference type="STRING" id="318464.IO99_17250"/>
<keyword evidence="2" id="KW-1185">Reference proteome</keyword>
<dbReference type="AlphaFoldDB" id="A0A084J7T0"/>
<name>A0A084J7T0_9CLOT</name>
<comment type="caution">
    <text evidence="1">The sequence shown here is derived from an EMBL/GenBank/DDBJ whole genome shotgun (WGS) entry which is preliminary data.</text>
</comment>
<reference evidence="1 2" key="1">
    <citation type="submission" date="2014-07" db="EMBL/GenBank/DDBJ databases">
        <title>Draft genome of Clostridium sulfidigenes 113A isolated from sediments associated with methane hydrate from Krishna Godavari basin.</title>
        <authorList>
            <person name="Honkalas V.S."/>
            <person name="Dabir A.P."/>
            <person name="Arora P."/>
            <person name="Dhakephalkar P.K."/>
        </authorList>
    </citation>
    <scope>NUCLEOTIDE SEQUENCE [LARGE SCALE GENOMIC DNA]</scope>
    <source>
        <strain evidence="1 2">113A</strain>
    </source>
</reference>
<dbReference type="Proteomes" id="UP000028542">
    <property type="component" value="Unassembled WGS sequence"/>
</dbReference>
<evidence type="ECO:0000313" key="1">
    <source>
        <dbReference type="EMBL" id="KEZ85014.1"/>
    </source>
</evidence>
<sequence>MKSKLLNIFIITFLVISTLVLTGCNPKEDKSEDTIRGFIEKHYVIDEKDIEMYHEYVTKGSVPGDKLSEDTKEFAEYMTEEGYNDYEAMLIFSHRLRQPYLKKCTVEVENLNIKEKEKSDDMRRFNISFDWIIKNDKEETVKKHEIDKDIYLSEEQGNWLINQNNLFEILDEKDF</sequence>